<evidence type="ECO:0008006" key="4">
    <source>
        <dbReference type="Google" id="ProtNLM"/>
    </source>
</evidence>
<reference evidence="2 3" key="1">
    <citation type="journal article" date="2019" name="Int. J. Syst. Evol. Microbiol.">
        <title>The Global Catalogue of Microorganisms (GCM) 10K type strain sequencing project: providing services to taxonomists for standard genome sequencing and annotation.</title>
        <authorList>
            <consortium name="The Broad Institute Genomics Platform"/>
            <consortium name="The Broad Institute Genome Sequencing Center for Infectious Disease"/>
            <person name="Wu L."/>
            <person name="Ma J."/>
        </authorList>
    </citation>
    <scope>NUCLEOTIDE SEQUENCE [LARGE SCALE GENOMIC DNA]</scope>
    <source>
        <strain evidence="2 3">JCM 8736</strain>
    </source>
</reference>
<proteinExistence type="predicted"/>
<comment type="caution">
    <text evidence="2">The sequence shown here is derived from an EMBL/GenBank/DDBJ whole genome shotgun (WGS) entry which is preliminary data.</text>
</comment>
<dbReference type="RefSeq" id="WP_068709498.1">
    <property type="nucleotide sequence ID" value="NZ_BAAAXQ010000056.1"/>
</dbReference>
<evidence type="ECO:0000313" key="2">
    <source>
        <dbReference type="EMBL" id="GAA3020711.1"/>
    </source>
</evidence>
<name>A0ABN3Y681_9ENTE</name>
<keyword evidence="1" id="KW-0812">Transmembrane</keyword>
<gene>
    <name evidence="2" type="ORF">GCM10019998_16330</name>
</gene>
<dbReference type="Proteomes" id="UP001501577">
    <property type="component" value="Unassembled WGS sequence"/>
</dbReference>
<dbReference type="EMBL" id="BAAAXQ010000056">
    <property type="protein sequence ID" value="GAA3020711.1"/>
    <property type="molecule type" value="Genomic_DNA"/>
</dbReference>
<sequence length="84" mass="9990">METLIAFVIGLFLFAWMIRARSCFSRLVAILLFIFLLWIYRFEVASIADRLGKTINIDNVSGRFYSLLMNIWQRLTQWFGQLIH</sequence>
<organism evidence="2 3">
    <name type="scientific">Tetragenococcus solitarius</name>
    <dbReference type="NCBI Taxonomy" id="71453"/>
    <lineage>
        <taxon>Bacteria</taxon>
        <taxon>Bacillati</taxon>
        <taxon>Bacillota</taxon>
        <taxon>Bacilli</taxon>
        <taxon>Lactobacillales</taxon>
        <taxon>Enterococcaceae</taxon>
        <taxon>Tetragenococcus</taxon>
    </lineage>
</organism>
<keyword evidence="1" id="KW-1133">Transmembrane helix</keyword>
<keyword evidence="1" id="KW-0472">Membrane</keyword>
<protein>
    <recommendedName>
        <fullName evidence="4">CvpA family protein</fullName>
    </recommendedName>
</protein>
<accession>A0ABN3Y681</accession>
<evidence type="ECO:0000256" key="1">
    <source>
        <dbReference type="SAM" id="Phobius"/>
    </source>
</evidence>
<evidence type="ECO:0000313" key="3">
    <source>
        <dbReference type="Proteomes" id="UP001501577"/>
    </source>
</evidence>
<keyword evidence="3" id="KW-1185">Reference proteome</keyword>
<feature type="transmembrane region" description="Helical" evidence="1">
    <location>
        <begin position="30"/>
        <end position="48"/>
    </location>
</feature>